<name>A0AAV8RK83_ENSVE</name>
<sequence length="73" mass="7667">MARNEMDTPGADQIGVGIEARVTDPQSPMVGEKGGDWRRAVNTVAIDVASFFYSSVACVSVHGSVPSRSVDAL</sequence>
<proteinExistence type="predicted"/>
<reference evidence="2 3" key="1">
    <citation type="submission" date="2022-12" db="EMBL/GenBank/DDBJ databases">
        <title>Chromosome-scale assembly of the Ensete ventricosum genome.</title>
        <authorList>
            <person name="Dussert Y."/>
            <person name="Stocks J."/>
            <person name="Wendawek A."/>
            <person name="Woldeyes F."/>
            <person name="Nichols R.A."/>
            <person name="Borrell J.S."/>
        </authorList>
    </citation>
    <scope>NUCLEOTIDE SEQUENCE [LARGE SCALE GENOMIC DNA]</scope>
    <source>
        <strain evidence="3">cv. Maze</strain>
        <tissue evidence="2">Seeds</tissue>
    </source>
</reference>
<gene>
    <name evidence="2" type="ORF">OPV22_011315</name>
</gene>
<evidence type="ECO:0000313" key="3">
    <source>
        <dbReference type="Proteomes" id="UP001222027"/>
    </source>
</evidence>
<dbReference type="Proteomes" id="UP001222027">
    <property type="component" value="Unassembled WGS sequence"/>
</dbReference>
<organism evidence="2 3">
    <name type="scientific">Ensete ventricosum</name>
    <name type="common">Abyssinian banana</name>
    <name type="synonym">Musa ensete</name>
    <dbReference type="NCBI Taxonomy" id="4639"/>
    <lineage>
        <taxon>Eukaryota</taxon>
        <taxon>Viridiplantae</taxon>
        <taxon>Streptophyta</taxon>
        <taxon>Embryophyta</taxon>
        <taxon>Tracheophyta</taxon>
        <taxon>Spermatophyta</taxon>
        <taxon>Magnoliopsida</taxon>
        <taxon>Liliopsida</taxon>
        <taxon>Zingiberales</taxon>
        <taxon>Musaceae</taxon>
        <taxon>Ensete</taxon>
    </lineage>
</organism>
<evidence type="ECO:0000256" key="1">
    <source>
        <dbReference type="SAM" id="MobiDB-lite"/>
    </source>
</evidence>
<feature type="region of interest" description="Disordered" evidence="1">
    <location>
        <begin position="1"/>
        <end position="34"/>
    </location>
</feature>
<protein>
    <submittedName>
        <fullName evidence="2">Uncharacterized protein</fullName>
    </submittedName>
</protein>
<accession>A0AAV8RK83</accession>
<keyword evidence="3" id="KW-1185">Reference proteome</keyword>
<dbReference type="AlphaFoldDB" id="A0AAV8RK83"/>
<comment type="caution">
    <text evidence="2">The sequence shown here is derived from an EMBL/GenBank/DDBJ whole genome shotgun (WGS) entry which is preliminary data.</text>
</comment>
<evidence type="ECO:0000313" key="2">
    <source>
        <dbReference type="EMBL" id="KAJ8500763.1"/>
    </source>
</evidence>
<dbReference type="EMBL" id="JAQQAF010000003">
    <property type="protein sequence ID" value="KAJ8500763.1"/>
    <property type="molecule type" value="Genomic_DNA"/>
</dbReference>